<evidence type="ECO:0000313" key="1">
    <source>
        <dbReference type="EMBL" id="KKL22717.1"/>
    </source>
</evidence>
<reference evidence="1" key="1">
    <citation type="journal article" date="2015" name="Nature">
        <title>Complex archaea that bridge the gap between prokaryotes and eukaryotes.</title>
        <authorList>
            <person name="Spang A."/>
            <person name="Saw J.H."/>
            <person name="Jorgensen S.L."/>
            <person name="Zaremba-Niedzwiedzka K."/>
            <person name="Martijn J."/>
            <person name="Lind A.E."/>
            <person name="van Eijk R."/>
            <person name="Schleper C."/>
            <person name="Guy L."/>
            <person name="Ettema T.J."/>
        </authorList>
    </citation>
    <scope>NUCLEOTIDE SEQUENCE</scope>
</reference>
<sequence>GGNLEDMPQPLVRLWPGARRKRVVTVRFVLYVGVGKHVYATVEEEDNPVWGGECWVKPWRDDDGRGVNHSECFFKHKDAGEWAQGIIDKHFPTNTHKPIRAGDDLYVKRPRRWFYKDGD</sequence>
<organism evidence="1">
    <name type="scientific">marine sediment metagenome</name>
    <dbReference type="NCBI Taxonomy" id="412755"/>
    <lineage>
        <taxon>unclassified sequences</taxon>
        <taxon>metagenomes</taxon>
        <taxon>ecological metagenomes</taxon>
    </lineage>
</organism>
<feature type="non-terminal residue" evidence="1">
    <location>
        <position position="1"/>
    </location>
</feature>
<name>A0A0F9C8U2_9ZZZZ</name>
<dbReference type="AlphaFoldDB" id="A0A0F9C8U2"/>
<dbReference type="EMBL" id="LAZR01037243">
    <property type="protein sequence ID" value="KKL22717.1"/>
    <property type="molecule type" value="Genomic_DNA"/>
</dbReference>
<proteinExistence type="predicted"/>
<gene>
    <name evidence="1" type="ORF">LCGC14_2432630</name>
</gene>
<protein>
    <submittedName>
        <fullName evidence="1">Uncharacterized protein</fullName>
    </submittedName>
</protein>
<comment type="caution">
    <text evidence="1">The sequence shown here is derived from an EMBL/GenBank/DDBJ whole genome shotgun (WGS) entry which is preliminary data.</text>
</comment>
<accession>A0A0F9C8U2</accession>